<dbReference type="Proteomes" id="UP000225379">
    <property type="component" value="Unassembled WGS sequence"/>
</dbReference>
<dbReference type="OrthoDB" id="9972987at2"/>
<gene>
    <name evidence="1" type="ORF">CRT60_19500</name>
</gene>
<keyword evidence="2" id="KW-1185">Reference proteome</keyword>
<dbReference type="AlphaFoldDB" id="A0A2B8BCP5"/>
<accession>A0A2B8BCP5</accession>
<dbReference type="EMBL" id="PDKW01000042">
    <property type="protein sequence ID" value="PGH55489.1"/>
    <property type="molecule type" value="Genomic_DNA"/>
</dbReference>
<evidence type="ECO:0000313" key="2">
    <source>
        <dbReference type="Proteomes" id="UP000225379"/>
    </source>
</evidence>
<evidence type="ECO:0000313" key="1">
    <source>
        <dbReference type="EMBL" id="PGH55489.1"/>
    </source>
</evidence>
<proteinExistence type="predicted"/>
<name>A0A2B8BCP5_9PROT</name>
<comment type="caution">
    <text evidence="1">The sequence shown here is derived from an EMBL/GenBank/DDBJ whole genome shotgun (WGS) entry which is preliminary data.</text>
</comment>
<organism evidence="1 2">
    <name type="scientific">Azospirillum palustre</name>
    <dbReference type="NCBI Taxonomy" id="2044885"/>
    <lineage>
        <taxon>Bacteria</taxon>
        <taxon>Pseudomonadati</taxon>
        <taxon>Pseudomonadota</taxon>
        <taxon>Alphaproteobacteria</taxon>
        <taxon>Rhodospirillales</taxon>
        <taxon>Azospirillaceae</taxon>
        <taxon>Azospirillum</taxon>
    </lineage>
</organism>
<protein>
    <submittedName>
        <fullName evidence="1">Uncharacterized protein</fullName>
    </submittedName>
</protein>
<sequence length="69" mass="7199">MPGPSPAATLCPAAAADSHAQGRYRHGAGLFRLHAARGSGISPPRVPDISRGIPFPACNETRWSCPPTH</sequence>
<reference evidence="2" key="1">
    <citation type="submission" date="2017-10" db="EMBL/GenBank/DDBJ databases">
        <authorList>
            <person name="Kravchenko I.K."/>
            <person name="Grouzdev D.S."/>
        </authorList>
    </citation>
    <scope>NUCLEOTIDE SEQUENCE [LARGE SCALE GENOMIC DNA]</scope>
    <source>
        <strain evidence="2">B2</strain>
    </source>
</reference>